<feature type="region of interest" description="Disordered" evidence="1">
    <location>
        <begin position="14"/>
        <end position="42"/>
    </location>
</feature>
<accession>A0A484MDT1</accession>
<organism evidence="2 3">
    <name type="scientific">Cuscuta campestris</name>
    <dbReference type="NCBI Taxonomy" id="132261"/>
    <lineage>
        <taxon>Eukaryota</taxon>
        <taxon>Viridiplantae</taxon>
        <taxon>Streptophyta</taxon>
        <taxon>Embryophyta</taxon>
        <taxon>Tracheophyta</taxon>
        <taxon>Spermatophyta</taxon>
        <taxon>Magnoliopsida</taxon>
        <taxon>eudicotyledons</taxon>
        <taxon>Gunneridae</taxon>
        <taxon>Pentapetalae</taxon>
        <taxon>asterids</taxon>
        <taxon>lamiids</taxon>
        <taxon>Solanales</taxon>
        <taxon>Convolvulaceae</taxon>
        <taxon>Cuscuteae</taxon>
        <taxon>Cuscuta</taxon>
        <taxon>Cuscuta subgen. Grammica</taxon>
        <taxon>Cuscuta sect. Cleistogrammica</taxon>
    </lineage>
</organism>
<evidence type="ECO:0000313" key="2">
    <source>
        <dbReference type="EMBL" id="VFQ86865.1"/>
    </source>
</evidence>
<name>A0A484MDT1_9ASTE</name>
<keyword evidence="3" id="KW-1185">Reference proteome</keyword>
<evidence type="ECO:0000313" key="3">
    <source>
        <dbReference type="Proteomes" id="UP000595140"/>
    </source>
</evidence>
<evidence type="ECO:0000256" key="1">
    <source>
        <dbReference type="SAM" id="MobiDB-lite"/>
    </source>
</evidence>
<dbReference type="Proteomes" id="UP000595140">
    <property type="component" value="Unassembled WGS sequence"/>
</dbReference>
<dbReference type="EMBL" id="OOIL02003256">
    <property type="protein sequence ID" value="VFQ86865.1"/>
    <property type="molecule type" value="Genomic_DNA"/>
</dbReference>
<gene>
    <name evidence="2" type="ORF">CCAM_LOCUS28641</name>
</gene>
<protein>
    <submittedName>
        <fullName evidence="2">Uncharacterized protein</fullName>
    </submittedName>
</protein>
<reference evidence="2 3" key="1">
    <citation type="submission" date="2018-04" db="EMBL/GenBank/DDBJ databases">
        <authorList>
            <person name="Vogel A."/>
        </authorList>
    </citation>
    <scope>NUCLEOTIDE SEQUENCE [LARGE SCALE GENOMIC DNA]</scope>
</reference>
<dbReference type="AlphaFoldDB" id="A0A484MDT1"/>
<proteinExistence type="predicted"/>
<sequence>MDYDVLKEIEGGEKRSGSPVVANSASKKHRSELVEESNVGTEEPTAEIIKESIAETKIHFPMLECSEGAPIFRSINEWLLLQRGFKWIVYRLMVHNDHDEEKFRSSVESLKKDYNTEKSLIEFFEGPPKFVMVAMEANTLEAKAKAGVGIGEIVDRFYGVSDIYQTSNQAKVTAQLLLFESEVQYLINRTKIQRLALAQHCAINIYTSGYPSCFPLQRFPLQGVDDMMVHVEGKPLDVCTTLVGIFLCVNEEFRYEKSVIHSMGMKMRNLPSSGLAREVYVYGRDAPKLMVSFDDKKKISVDVFVFGKPNCVVKLTMDHADLLTRERGKLINSIRASLAAGVEVRLTDCGSGSIELSIVGDSESEVPDAVKMIVEMLRERGDVEALKLHDEIVKKGEYKYDRWCYLTGDWSTDAEGDEDDECMW</sequence>